<evidence type="ECO:0000313" key="2">
    <source>
        <dbReference type="EMBL" id="MFD2248456.1"/>
    </source>
</evidence>
<dbReference type="EMBL" id="JBHUIM010000003">
    <property type="protein sequence ID" value="MFD2248456.1"/>
    <property type="molecule type" value="Genomic_DNA"/>
</dbReference>
<name>A0ABW5D196_9BACT</name>
<keyword evidence="1" id="KW-0812">Transmembrane</keyword>
<proteinExistence type="predicted"/>
<dbReference type="InterPro" id="IPR058534">
    <property type="entry name" value="YjdF"/>
</dbReference>
<feature type="transmembrane region" description="Helical" evidence="1">
    <location>
        <begin position="140"/>
        <end position="160"/>
    </location>
</feature>
<feature type="transmembrane region" description="Helical" evidence="1">
    <location>
        <begin position="111"/>
        <end position="128"/>
    </location>
</feature>
<feature type="transmembrane region" description="Helical" evidence="1">
    <location>
        <begin position="192"/>
        <end position="209"/>
    </location>
</feature>
<dbReference type="Pfam" id="PF09997">
    <property type="entry name" value="DUF2238"/>
    <property type="match status" value="1"/>
</dbReference>
<protein>
    <submittedName>
        <fullName evidence="2">DUF2238 domain-containing protein</fullName>
    </submittedName>
</protein>
<feature type="transmembrane region" description="Helical" evidence="1">
    <location>
        <begin position="73"/>
        <end position="91"/>
    </location>
</feature>
<keyword evidence="3" id="KW-1185">Reference proteome</keyword>
<dbReference type="Proteomes" id="UP001597374">
    <property type="component" value="Unassembled WGS sequence"/>
</dbReference>
<dbReference type="RefSeq" id="WP_250431504.1">
    <property type="nucleotide sequence ID" value="NZ_JALPRR010000004.1"/>
</dbReference>
<evidence type="ECO:0000256" key="1">
    <source>
        <dbReference type="SAM" id="Phobius"/>
    </source>
</evidence>
<sequence length="219" mass="25185">MNVTILTKPQAKKPFFRKPLHMAFAGVFAVFWAYTGLTTPDLMNWLLENTLTLSLIIFLVAFYNIFRFSDASYTLIFLFLMLHVYGSQYQYPDNPLGEWLKDTYKLSRNHYDRFVHLGFGLLLAYPMHEVLAYGFKVKRFISYLMPIEIVLSLSALYELLEWIVADLVFKGDQQGMAYLGAQGDVWDAQKDIGLAFAGAVVAMSMALLLRRKGQQKRHA</sequence>
<comment type="caution">
    <text evidence="2">The sequence shown here is derived from an EMBL/GenBank/DDBJ whole genome shotgun (WGS) entry which is preliminary data.</text>
</comment>
<feature type="transmembrane region" description="Helical" evidence="1">
    <location>
        <begin position="20"/>
        <end position="37"/>
    </location>
</feature>
<reference evidence="3" key="1">
    <citation type="journal article" date="2019" name="Int. J. Syst. Evol. Microbiol.">
        <title>The Global Catalogue of Microorganisms (GCM) 10K type strain sequencing project: providing services to taxonomists for standard genome sequencing and annotation.</title>
        <authorList>
            <consortium name="The Broad Institute Genomics Platform"/>
            <consortium name="The Broad Institute Genome Sequencing Center for Infectious Disease"/>
            <person name="Wu L."/>
            <person name="Ma J."/>
        </authorList>
    </citation>
    <scope>NUCLEOTIDE SEQUENCE [LARGE SCALE GENOMIC DNA]</scope>
    <source>
        <strain evidence="3">CGMCC 4.1782</strain>
    </source>
</reference>
<keyword evidence="1" id="KW-0472">Membrane</keyword>
<dbReference type="PIRSF" id="PIRSF020606">
    <property type="entry name" value="UCP020606"/>
    <property type="match status" value="1"/>
</dbReference>
<keyword evidence="1" id="KW-1133">Transmembrane helix</keyword>
<evidence type="ECO:0000313" key="3">
    <source>
        <dbReference type="Proteomes" id="UP001597374"/>
    </source>
</evidence>
<dbReference type="InterPro" id="IPR014509">
    <property type="entry name" value="YjdF-like"/>
</dbReference>
<accession>A0ABW5D196</accession>
<gene>
    <name evidence="2" type="ORF">ACFSKP_19470</name>
</gene>
<feature type="transmembrane region" description="Helical" evidence="1">
    <location>
        <begin position="49"/>
        <end position="66"/>
    </location>
</feature>
<organism evidence="2 3">
    <name type="scientific">Pontibacter ruber</name>
    <dbReference type="NCBI Taxonomy" id="1343895"/>
    <lineage>
        <taxon>Bacteria</taxon>
        <taxon>Pseudomonadati</taxon>
        <taxon>Bacteroidota</taxon>
        <taxon>Cytophagia</taxon>
        <taxon>Cytophagales</taxon>
        <taxon>Hymenobacteraceae</taxon>
        <taxon>Pontibacter</taxon>
    </lineage>
</organism>